<dbReference type="InterPro" id="IPR016024">
    <property type="entry name" value="ARM-type_fold"/>
</dbReference>
<evidence type="ECO:0000313" key="2">
    <source>
        <dbReference type="Proteomes" id="UP000324800"/>
    </source>
</evidence>
<protein>
    <submittedName>
        <fullName evidence="1">Uncharacterized protein</fullName>
    </submittedName>
</protein>
<dbReference type="Proteomes" id="UP000324800">
    <property type="component" value="Unassembled WGS sequence"/>
</dbReference>
<dbReference type="SUPFAM" id="SSF48371">
    <property type="entry name" value="ARM repeat"/>
    <property type="match status" value="1"/>
</dbReference>
<comment type="caution">
    <text evidence="1">The sequence shown here is derived from an EMBL/GenBank/DDBJ whole genome shotgun (WGS) entry which is preliminary data.</text>
</comment>
<sequence length="156" mass="18136">CEERERLSLVIRQKSCDCLNKIIFGCSVDGYDQLIQIQLSKILVIGLSIVSGFNQKNNDMIRNLLKCAGKFIKFLGQGFYNQFNGGELISRKEAQYQRFKTSEEEIEEEGGNEELNSHQYDKDEQVQNQAVIAMKDILNHFRDQTNETDELQDIWY</sequence>
<accession>A0A5J4U386</accession>
<gene>
    <name evidence="1" type="ORF">EZS28_039416</name>
</gene>
<organism evidence="1 2">
    <name type="scientific">Streblomastix strix</name>
    <dbReference type="NCBI Taxonomy" id="222440"/>
    <lineage>
        <taxon>Eukaryota</taxon>
        <taxon>Metamonada</taxon>
        <taxon>Preaxostyla</taxon>
        <taxon>Oxymonadida</taxon>
        <taxon>Streblomastigidae</taxon>
        <taxon>Streblomastix</taxon>
    </lineage>
</organism>
<evidence type="ECO:0000313" key="1">
    <source>
        <dbReference type="EMBL" id="KAA6365057.1"/>
    </source>
</evidence>
<dbReference type="AlphaFoldDB" id="A0A5J4U386"/>
<feature type="non-terminal residue" evidence="1">
    <location>
        <position position="1"/>
    </location>
</feature>
<reference evidence="1 2" key="1">
    <citation type="submission" date="2019-03" db="EMBL/GenBank/DDBJ databases">
        <title>Single cell metagenomics reveals metabolic interactions within the superorganism composed of flagellate Streblomastix strix and complex community of Bacteroidetes bacteria on its surface.</title>
        <authorList>
            <person name="Treitli S.C."/>
            <person name="Kolisko M."/>
            <person name="Husnik F."/>
            <person name="Keeling P."/>
            <person name="Hampl V."/>
        </authorList>
    </citation>
    <scope>NUCLEOTIDE SEQUENCE [LARGE SCALE GENOMIC DNA]</scope>
    <source>
        <strain evidence="1">ST1C</strain>
    </source>
</reference>
<name>A0A5J4U386_9EUKA</name>
<dbReference type="EMBL" id="SNRW01020900">
    <property type="protein sequence ID" value="KAA6365057.1"/>
    <property type="molecule type" value="Genomic_DNA"/>
</dbReference>
<proteinExistence type="predicted"/>